<proteinExistence type="predicted"/>
<reference evidence="1 2" key="1">
    <citation type="journal article" date="2014" name="Nat. Commun.">
        <title>Klebsormidium flaccidum genome reveals primary factors for plant terrestrial adaptation.</title>
        <authorList>
            <person name="Hori K."/>
            <person name="Maruyama F."/>
            <person name="Fujisawa T."/>
            <person name="Togashi T."/>
            <person name="Yamamoto N."/>
            <person name="Seo M."/>
            <person name="Sato S."/>
            <person name="Yamada T."/>
            <person name="Mori H."/>
            <person name="Tajima N."/>
            <person name="Moriyama T."/>
            <person name="Ikeuchi M."/>
            <person name="Watanabe M."/>
            <person name="Wada H."/>
            <person name="Kobayashi K."/>
            <person name="Saito M."/>
            <person name="Masuda T."/>
            <person name="Sasaki-Sekimoto Y."/>
            <person name="Mashiguchi K."/>
            <person name="Awai K."/>
            <person name="Shimojima M."/>
            <person name="Masuda S."/>
            <person name="Iwai M."/>
            <person name="Nobusawa T."/>
            <person name="Narise T."/>
            <person name="Kondo S."/>
            <person name="Saito H."/>
            <person name="Sato R."/>
            <person name="Murakawa M."/>
            <person name="Ihara Y."/>
            <person name="Oshima-Yamada Y."/>
            <person name="Ohtaka K."/>
            <person name="Satoh M."/>
            <person name="Sonobe K."/>
            <person name="Ishii M."/>
            <person name="Ohtani R."/>
            <person name="Kanamori-Sato M."/>
            <person name="Honoki R."/>
            <person name="Miyazaki D."/>
            <person name="Mochizuki H."/>
            <person name="Umetsu J."/>
            <person name="Higashi K."/>
            <person name="Shibata D."/>
            <person name="Kamiya Y."/>
            <person name="Sato N."/>
            <person name="Nakamura Y."/>
            <person name="Tabata S."/>
            <person name="Ida S."/>
            <person name="Kurokawa K."/>
            <person name="Ohta H."/>
        </authorList>
    </citation>
    <scope>NUCLEOTIDE SEQUENCE [LARGE SCALE GENOMIC DNA]</scope>
    <source>
        <strain evidence="1 2">NIES-2285</strain>
    </source>
</reference>
<dbReference type="InterPro" id="IPR027417">
    <property type="entry name" value="P-loop_NTPase"/>
</dbReference>
<protein>
    <submittedName>
        <fullName evidence="1">Uncharacterized protein</fullName>
    </submittedName>
</protein>
<dbReference type="PROSITE" id="PS51257">
    <property type="entry name" value="PROKAR_LIPOPROTEIN"/>
    <property type="match status" value="1"/>
</dbReference>
<organism evidence="1 2">
    <name type="scientific">Klebsormidium nitens</name>
    <name type="common">Green alga</name>
    <name type="synonym">Ulothrix nitens</name>
    <dbReference type="NCBI Taxonomy" id="105231"/>
    <lineage>
        <taxon>Eukaryota</taxon>
        <taxon>Viridiplantae</taxon>
        <taxon>Streptophyta</taxon>
        <taxon>Klebsormidiophyceae</taxon>
        <taxon>Klebsormidiales</taxon>
        <taxon>Klebsormidiaceae</taxon>
        <taxon>Klebsormidium</taxon>
    </lineage>
</organism>
<evidence type="ECO:0000313" key="2">
    <source>
        <dbReference type="Proteomes" id="UP000054558"/>
    </source>
</evidence>
<dbReference type="Gene3D" id="3.40.50.300">
    <property type="entry name" value="P-loop containing nucleotide triphosphate hydrolases"/>
    <property type="match status" value="1"/>
</dbReference>
<gene>
    <name evidence="1" type="ORF">KFL_001300020</name>
</gene>
<name>A0A1Y1I0H2_KLENI</name>
<dbReference type="Proteomes" id="UP000054558">
    <property type="component" value="Unassembled WGS sequence"/>
</dbReference>
<dbReference type="SUPFAM" id="SSF52540">
    <property type="entry name" value="P-loop containing nucleoside triphosphate hydrolases"/>
    <property type="match status" value="1"/>
</dbReference>
<dbReference type="AlphaFoldDB" id="A0A1Y1I0H2"/>
<evidence type="ECO:0000313" key="1">
    <source>
        <dbReference type="EMBL" id="GAQ82939.1"/>
    </source>
</evidence>
<dbReference type="EMBL" id="DF237079">
    <property type="protein sequence ID" value="GAQ82939.1"/>
    <property type="molecule type" value="Genomic_DNA"/>
</dbReference>
<keyword evidence="2" id="KW-1185">Reference proteome</keyword>
<accession>A0A1Y1I0H2</accession>
<sequence>MEFRPTFKFPQLSASRRNCLVIILFGWAACSFLLQGLGAAYWATWMSVSSLDHPFILSGTDGKSDTLVAKGFGDNHTDIWKHLDGREALALSKDERQTSEVNLLPLEPLHEEFVAGRATVFLLRIQKAASSALDVMFSTHKDMDECQPNMRVLEDVEGERCNQLFALLHYAEYDPETCGGLTAWDDPAWESLDCIPWIFSYTYEESWNRLPTPIQARLRRAFQSSRLVSGHFSYGIHSIGHRGTFAYVTTLRHPVHRVVSWWNWSIQTGKLAPPVGESAFEDFVRDADFPVGGFQKSNHMTRVLCNQGTGLVSDLSEERLSEDTPLELLTEMTQEHYQCALRNLQNFALVFVSELISEVEPLAPLLSNLFHMRTTVAPLTNGTQSNPTILDESAGMVVRSKLSEATTAKLMELNKWDVLLYDKARTLHDVSVARLKQWGENAKVEYKGDYGFGLSKSRVYKP</sequence>